<dbReference type="PANTHER" id="PTHR39161">
    <property type="entry name" value="ADAPTER PROTEIN MECA"/>
    <property type="match status" value="1"/>
</dbReference>
<comment type="similarity">
    <text evidence="1 2">Belongs to the MecA family.</text>
</comment>
<comment type="subunit">
    <text evidence="2">Homodimer.</text>
</comment>
<dbReference type="GO" id="GO:0030674">
    <property type="term" value="F:protein-macromolecule adaptor activity"/>
    <property type="evidence" value="ECO:0007669"/>
    <property type="project" value="UniProtKB-UniRule"/>
</dbReference>
<dbReference type="Proteomes" id="UP000177010">
    <property type="component" value="Unassembled WGS sequence"/>
</dbReference>
<dbReference type="Gene3D" id="3.30.70.1950">
    <property type="match status" value="1"/>
</dbReference>
<evidence type="ECO:0000313" key="3">
    <source>
        <dbReference type="EMBL" id="OFA09491.1"/>
    </source>
</evidence>
<proteinExistence type="inferred from homology"/>
<dbReference type="EMBL" id="MIQE01000026">
    <property type="protein sequence ID" value="OFA09491.1"/>
    <property type="molecule type" value="Genomic_DNA"/>
</dbReference>
<evidence type="ECO:0000313" key="4">
    <source>
        <dbReference type="Proteomes" id="UP000177010"/>
    </source>
</evidence>
<dbReference type="InterPro" id="IPR038471">
    <property type="entry name" value="MecA_C_sf"/>
</dbReference>
<accession>A0A1E7X8Z6</accession>
<dbReference type="Pfam" id="PF05389">
    <property type="entry name" value="MecA"/>
    <property type="match status" value="1"/>
</dbReference>
<evidence type="ECO:0000256" key="1">
    <source>
        <dbReference type="ARBA" id="ARBA00005397"/>
    </source>
</evidence>
<evidence type="ECO:0000256" key="2">
    <source>
        <dbReference type="HAMAP-Rule" id="MF_01124"/>
    </source>
</evidence>
<dbReference type="PANTHER" id="PTHR39161:SF1">
    <property type="entry name" value="ADAPTER PROTEIN MECA 1"/>
    <property type="match status" value="1"/>
</dbReference>
<dbReference type="AlphaFoldDB" id="A0A1E7X8Z6"/>
<name>A0A1E7X8Z6_9LACO</name>
<organism evidence="3 4">
    <name type="scientific">Lentilactobacillus sunkii</name>
    <dbReference type="NCBI Taxonomy" id="481719"/>
    <lineage>
        <taxon>Bacteria</taxon>
        <taxon>Bacillati</taxon>
        <taxon>Bacillota</taxon>
        <taxon>Bacilli</taxon>
        <taxon>Lactobacillales</taxon>
        <taxon>Lactobacillaceae</taxon>
        <taxon>Lentilactobacillus</taxon>
    </lineage>
</organism>
<dbReference type="InterPro" id="IPR008681">
    <property type="entry name" value="Neg-reg_MecA"/>
</dbReference>
<comment type="function">
    <text evidence="2">Enables the recognition and targeting of unfolded and aggregated proteins to the ClpC protease or to other proteins involved in proteolysis.</text>
</comment>
<sequence>MEMERINENTIRVLIGNDDLDKRGITVLDLLGNHKQIESFFYSILEEVDKDHQFQNNDAVTFQVLPNQNGLELFISKDVDMSDNDMFDSGDADSQRPEKRDRVSKYIAEHADNNKPQPVSDKKTNDEFGHQKRTVILEFDQLNDFVSLAKALRLENGTSDLYLYEGKYYLKLELFSNDPVDMVVSDEVAIANEYGKKTTVTEEVLNEYGQHIMENSALELSRYYFK</sequence>
<protein>
    <recommendedName>
        <fullName evidence="2">Adapter protein MecA</fullName>
    </recommendedName>
</protein>
<dbReference type="HAMAP" id="MF_01124">
    <property type="entry name" value="MecA"/>
    <property type="match status" value="1"/>
</dbReference>
<dbReference type="STRING" id="481719.LASUN_23940"/>
<dbReference type="RefSeq" id="WP_070368592.1">
    <property type="nucleotide sequence ID" value="NZ_JAZHVW010000010.1"/>
</dbReference>
<gene>
    <name evidence="2 3" type="primary">mecA</name>
    <name evidence="3" type="ORF">LASUN_23940</name>
</gene>
<reference evidence="3 4" key="1">
    <citation type="submission" date="2016-09" db="EMBL/GenBank/DDBJ databases">
        <title>Genome Sequence of Lactobacillus sunkii Strain CG01.</title>
        <authorList>
            <person name="Poehlein A."/>
            <person name="Gabris C."/>
            <person name="Bengelsdorf F.R."/>
            <person name="Duerre P."/>
            <person name="Daniel R."/>
        </authorList>
    </citation>
    <scope>NUCLEOTIDE SEQUENCE [LARGE SCALE GENOMIC DNA]</scope>
    <source>
        <strain evidence="3 4">CG_D</strain>
    </source>
</reference>
<dbReference type="PIRSF" id="PIRSF029008">
    <property type="entry name" value="MecA"/>
    <property type="match status" value="1"/>
</dbReference>
<comment type="domain">
    <text evidence="2">The N-terminal domain probably binds unfolded/aggregated proteins; the C-terminal domain interacts with ClpC.</text>
</comment>
<comment type="caution">
    <text evidence="3">The sequence shown here is derived from an EMBL/GenBank/DDBJ whole genome shotgun (WGS) entry which is preliminary data.</text>
</comment>